<dbReference type="STRING" id="679197.HMPREF9336_01762"/>
<accession>E5XQJ9</accession>
<dbReference type="Proteomes" id="UP000004816">
    <property type="component" value="Unassembled WGS sequence"/>
</dbReference>
<comment type="caution">
    <text evidence="2">The sequence shown here is derived from an EMBL/GenBank/DDBJ whole genome shotgun (WGS) entry which is preliminary data.</text>
</comment>
<organism evidence="2 3">
    <name type="scientific">Segniliparus rugosus (strain ATCC BAA-974 / DSM 45345 / CCUG 50838 / CIP 108380 / JCM 13579 / CDC 945)</name>
    <dbReference type="NCBI Taxonomy" id="679197"/>
    <lineage>
        <taxon>Bacteria</taxon>
        <taxon>Bacillati</taxon>
        <taxon>Actinomycetota</taxon>
        <taxon>Actinomycetes</taxon>
        <taxon>Mycobacteriales</taxon>
        <taxon>Segniliparaceae</taxon>
        <taxon>Segniliparus</taxon>
    </lineage>
</organism>
<protein>
    <recommendedName>
        <fullName evidence="4">Lipoprotein</fullName>
    </recommendedName>
</protein>
<dbReference type="AlphaFoldDB" id="E5XQJ9"/>
<dbReference type="PROSITE" id="PS51257">
    <property type="entry name" value="PROKAR_LIPOPROTEIN"/>
    <property type="match status" value="1"/>
</dbReference>
<dbReference type="OrthoDB" id="3789074at2"/>
<dbReference type="EMBL" id="ACZI02000002">
    <property type="protein sequence ID" value="EFV13373.1"/>
    <property type="molecule type" value="Genomic_DNA"/>
</dbReference>
<evidence type="ECO:0000313" key="3">
    <source>
        <dbReference type="Proteomes" id="UP000004816"/>
    </source>
</evidence>
<proteinExistence type="predicted"/>
<keyword evidence="1" id="KW-0732">Signal</keyword>
<evidence type="ECO:0000256" key="1">
    <source>
        <dbReference type="SAM" id="SignalP"/>
    </source>
</evidence>
<gene>
    <name evidence="2" type="ORF">HMPREF9336_01762</name>
</gene>
<name>E5XQJ9_SEGRC</name>
<feature type="chain" id="PRO_5039359188" description="Lipoprotein" evidence="1">
    <location>
        <begin position="23"/>
        <end position="284"/>
    </location>
</feature>
<reference evidence="2 3" key="1">
    <citation type="journal article" date="2011" name="Stand. Genomic Sci.">
        <title>High quality draft genome sequence of Segniliparus rugosus CDC 945(T)= (ATCC BAA-974(T)).</title>
        <authorList>
            <person name="Earl A.M."/>
            <person name="Desjardins C.A."/>
            <person name="Fitzgerald M.G."/>
            <person name="Arachchi H.M."/>
            <person name="Zeng Q."/>
            <person name="Mehta T."/>
            <person name="Griggs A."/>
            <person name="Birren B.W."/>
            <person name="Toney N.C."/>
            <person name="Carr J."/>
            <person name="Posey J."/>
            <person name="Butler W.R."/>
        </authorList>
    </citation>
    <scope>NUCLEOTIDE SEQUENCE [LARGE SCALE GENOMIC DNA]</scope>
    <source>
        <strain evidence="3">ATCC BAA-974 / DSM 45345 / CCUG 50838 / CIP 108380 / JCM 13579 / CDC 945</strain>
    </source>
</reference>
<evidence type="ECO:0008006" key="4">
    <source>
        <dbReference type="Google" id="ProtNLM"/>
    </source>
</evidence>
<sequence>MKIKEHTTKALAVLLLAAGVSACGKEAQPAQPDRGGTELVGLFRFDSGKSLGPDKPPTGTWFQMLTPAGGVMSNSNPGAEVWQVGGKPVPGAYTYLEPGSGGGLRAGGYQSLPDPAFAGTPTDPKAGDSLASSVTRPTPFFLVKFSISTNPTDPQTKRPVAPPKVVLLKDGTLTADLSSWAATWNGQYFNQGAPKPQPAKDAEVQGAAQVKQVWDWAAQKFLDVPIADNIPQGDWAKGTYDPATKHYTLEWRSLIVGGPFDKFTGLWHLEGVFEPAQAPAPPRS</sequence>
<evidence type="ECO:0000313" key="2">
    <source>
        <dbReference type="EMBL" id="EFV13373.1"/>
    </source>
</evidence>
<feature type="signal peptide" evidence="1">
    <location>
        <begin position="1"/>
        <end position="22"/>
    </location>
</feature>
<keyword evidence="3" id="KW-1185">Reference proteome</keyword>
<dbReference type="eggNOG" id="ENOG5030I02">
    <property type="taxonomic scope" value="Bacteria"/>
</dbReference>
<dbReference type="RefSeq" id="WP_007469519.1">
    <property type="nucleotide sequence ID" value="NZ_KI391953.1"/>
</dbReference>
<dbReference type="HOGENOM" id="CLU_072299_0_0_11"/>